<accession>A0A845E4W8</accession>
<dbReference type="CDD" id="cd02253">
    <property type="entry name" value="DmpA"/>
    <property type="match status" value="1"/>
</dbReference>
<dbReference type="PANTHER" id="PTHR36512:SF3">
    <property type="entry name" value="BLR5678 PROTEIN"/>
    <property type="match status" value="1"/>
</dbReference>
<evidence type="ECO:0000256" key="1">
    <source>
        <dbReference type="ARBA" id="ARBA00007068"/>
    </source>
</evidence>
<dbReference type="OrthoDB" id="9770388at2"/>
<comment type="similarity">
    <text evidence="1">Belongs to the peptidase S58 family.</text>
</comment>
<dbReference type="PANTHER" id="PTHR36512">
    <property type="entry name" value="D-AMINOPEPTIDASE"/>
    <property type="match status" value="1"/>
</dbReference>
<protein>
    <submittedName>
        <fullName evidence="2">S58 family peptidase</fullName>
    </submittedName>
</protein>
<dbReference type="SUPFAM" id="SSF56266">
    <property type="entry name" value="DmpA/ArgJ-like"/>
    <property type="match status" value="1"/>
</dbReference>
<gene>
    <name evidence="2" type="ORF">GLV98_15135</name>
</gene>
<dbReference type="InterPro" id="IPR016117">
    <property type="entry name" value="ArgJ-like_dom_sf"/>
</dbReference>
<dbReference type="EMBL" id="WMEZ01000006">
    <property type="protein sequence ID" value="MYL50827.1"/>
    <property type="molecule type" value="Genomic_DNA"/>
</dbReference>
<dbReference type="Proteomes" id="UP000447393">
    <property type="component" value="Unassembled WGS sequence"/>
</dbReference>
<name>A0A845E4W8_9BACI</name>
<dbReference type="Gene3D" id="3.60.70.12">
    <property type="entry name" value="L-amino peptidase D-ALA esterase/amidase"/>
    <property type="match status" value="1"/>
</dbReference>
<organism evidence="2 3">
    <name type="scientific">Halobacillus litoralis</name>
    <dbReference type="NCBI Taxonomy" id="45668"/>
    <lineage>
        <taxon>Bacteria</taxon>
        <taxon>Bacillati</taxon>
        <taxon>Bacillota</taxon>
        <taxon>Bacilli</taxon>
        <taxon>Bacillales</taxon>
        <taxon>Bacillaceae</taxon>
        <taxon>Halobacillus</taxon>
    </lineage>
</organism>
<proteinExistence type="inferred from homology"/>
<sequence>MNKTTREHGIIIGSMPIGARNQITDVPGVTVGHYTLNKNRVQTGVTAVLPHQGNLFQNKTVASAHVINGFGKTAGTIQLEELGTLETPIVLTNTFGVGAAYDALVSYTLDRNPEVGRTTGTVNPVIGECNDMVINDIREQAVTKEHVLQAIADAEEDFMEGCVGAGRGMLCYSLKGGIGSSSRKVKLAHGAYTIGVLTLTNFGKLSDLRINGQAVGQKLKERIQAEEEKDKGSIMIVVATDLPVSDRQLKRICKRTVTGLSRTGSMIGNGSGDVVLGFSTATTIAHEKPEETMIRSSIHEEDMDESFRAVGEATEEAILESLFQATTVNGRDNQQRPTLTELLESYPIKFLNPQG</sequence>
<evidence type="ECO:0000313" key="3">
    <source>
        <dbReference type="Proteomes" id="UP000447393"/>
    </source>
</evidence>
<dbReference type="RefSeq" id="WP_160916698.1">
    <property type="nucleotide sequence ID" value="NZ_WMEZ01000006.1"/>
</dbReference>
<dbReference type="GO" id="GO:0004177">
    <property type="term" value="F:aminopeptidase activity"/>
    <property type="evidence" value="ECO:0007669"/>
    <property type="project" value="TreeGrafter"/>
</dbReference>
<dbReference type="Pfam" id="PF03576">
    <property type="entry name" value="Peptidase_S58"/>
    <property type="match status" value="1"/>
</dbReference>
<dbReference type="AlphaFoldDB" id="A0A845E4W8"/>
<dbReference type="InterPro" id="IPR005321">
    <property type="entry name" value="Peptidase_S58_DmpA"/>
</dbReference>
<comment type="caution">
    <text evidence="2">The sequence shown here is derived from an EMBL/GenBank/DDBJ whole genome shotgun (WGS) entry which is preliminary data.</text>
</comment>
<reference evidence="2 3" key="1">
    <citation type="submission" date="2019-11" db="EMBL/GenBank/DDBJ databases">
        <title>Genome sequences of 17 halophilic strains isolated from different environments.</title>
        <authorList>
            <person name="Furrow R.E."/>
        </authorList>
    </citation>
    <scope>NUCLEOTIDE SEQUENCE [LARGE SCALE GENOMIC DNA]</scope>
    <source>
        <strain evidence="2 3">22505_10_Sand</strain>
    </source>
</reference>
<evidence type="ECO:0000313" key="2">
    <source>
        <dbReference type="EMBL" id="MYL50827.1"/>
    </source>
</evidence>